<organism evidence="1 2">
    <name type="scientific">Phytophthora kernoviae</name>
    <dbReference type="NCBI Taxonomy" id="325452"/>
    <lineage>
        <taxon>Eukaryota</taxon>
        <taxon>Sar</taxon>
        <taxon>Stramenopiles</taxon>
        <taxon>Oomycota</taxon>
        <taxon>Peronosporomycetes</taxon>
        <taxon>Peronosporales</taxon>
        <taxon>Peronosporaceae</taxon>
        <taxon>Phytophthora</taxon>
    </lineage>
</organism>
<protein>
    <recommendedName>
        <fullName evidence="3">DDE-1 domain-containing protein</fullName>
    </recommendedName>
</protein>
<accession>A0A3F2RBX3</accession>
<comment type="caution">
    <text evidence="1">The sequence shown here is derived from an EMBL/GenBank/DDBJ whole genome shotgun (WGS) entry which is preliminary data.</text>
</comment>
<dbReference type="AlphaFoldDB" id="A0A3F2RBX3"/>
<dbReference type="EMBL" id="MBDO02000828">
    <property type="protein sequence ID" value="RLN52023.1"/>
    <property type="molecule type" value="Genomic_DNA"/>
</dbReference>
<evidence type="ECO:0000313" key="2">
    <source>
        <dbReference type="Proteomes" id="UP000277300"/>
    </source>
</evidence>
<evidence type="ECO:0008006" key="3">
    <source>
        <dbReference type="Google" id="ProtNLM"/>
    </source>
</evidence>
<proteinExistence type="predicted"/>
<dbReference type="Proteomes" id="UP000277300">
    <property type="component" value="Unassembled WGS sequence"/>
</dbReference>
<dbReference type="OrthoDB" id="127176at2759"/>
<sequence length="99" mass="11784">MIMLFAAELVTFMKDMRREEKVLCTVHLVNFVKVQHHDWFETVIFKESPTGIITKIKVPLYPKGHVYAVQENAWMDTTVWRRYLRELLAYEIGDPSVQR</sequence>
<reference evidence="1 2" key="1">
    <citation type="submission" date="2018-07" db="EMBL/GenBank/DDBJ databases">
        <title>Genome sequencing of oomycete isolates from Chile give support for New Zealand origin for Phytophthora kernoviae and make available the first Nothophytophthora sp. genome.</title>
        <authorList>
            <person name="Studholme D.J."/>
            <person name="Sanfuentes E."/>
            <person name="Panda P."/>
            <person name="Hill R."/>
            <person name="Sambles C."/>
            <person name="Grant M."/>
            <person name="Williams N.M."/>
            <person name="Mcdougal R.L."/>
        </authorList>
    </citation>
    <scope>NUCLEOTIDE SEQUENCE [LARGE SCALE GENOMIC DNA]</scope>
    <source>
        <strain evidence="1">Chile6</strain>
    </source>
</reference>
<name>A0A3F2RBX3_9STRA</name>
<evidence type="ECO:0000313" key="1">
    <source>
        <dbReference type="EMBL" id="RLN52023.1"/>
    </source>
</evidence>
<gene>
    <name evidence="1" type="ORF">BBP00_00009743</name>
</gene>